<dbReference type="AlphaFoldDB" id="A0A0K0DJH8"/>
<protein>
    <submittedName>
        <fullName evidence="2">Uncharacterized protein</fullName>
    </submittedName>
</protein>
<reference evidence="1" key="1">
    <citation type="submission" date="2012-09" db="EMBL/GenBank/DDBJ databases">
        <authorList>
            <person name="Martin A.A."/>
        </authorList>
    </citation>
    <scope>NUCLEOTIDE SEQUENCE</scope>
</reference>
<dbReference type="WBParaSite" id="ACAC_0001156501-mRNA-1">
    <property type="protein sequence ID" value="ACAC_0001156501-mRNA-1"/>
    <property type="gene ID" value="ACAC_0001156501"/>
</dbReference>
<name>A0A0K0DJH8_ANGCA</name>
<sequence length="89" mass="9685">MSATRHCAGGRGVQQVLSTKEASGWICGRNPSTMTSETLGGTDYHCKHLVKAYDEGKRHLRSSSHGEHMKGSADDDAYIITVQYCAIID</sequence>
<evidence type="ECO:0000313" key="2">
    <source>
        <dbReference type="WBParaSite" id="ACAC_0001156501-mRNA-1"/>
    </source>
</evidence>
<organism evidence="1 2">
    <name type="scientific">Angiostrongylus cantonensis</name>
    <name type="common">Rat lungworm</name>
    <dbReference type="NCBI Taxonomy" id="6313"/>
    <lineage>
        <taxon>Eukaryota</taxon>
        <taxon>Metazoa</taxon>
        <taxon>Ecdysozoa</taxon>
        <taxon>Nematoda</taxon>
        <taxon>Chromadorea</taxon>
        <taxon>Rhabditida</taxon>
        <taxon>Rhabditina</taxon>
        <taxon>Rhabditomorpha</taxon>
        <taxon>Strongyloidea</taxon>
        <taxon>Metastrongylidae</taxon>
        <taxon>Angiostrongylus</taxon>
    </lineage>
</organism>
<proteinExistence type="predicted"/>
<dbReference type="Proteomes" id="UP000035642">
    <property type="component" value="Unassembled WGS sequence"/>
</dbReference>
<evidence type="ECO:0000313" key="1">
    <source>
        <dbReference type="Proteomes" id="UP000035642"/>
    </source>
</evidence>
<reference evidence="2" key="2">
    <citation type="submission" date="2017-02" db="UniProtKB">
        <authorList>
            <consortium name="WormBaseParasite"/>
        </authorList>
    </citation>
    <scope>IDENTIFICATION</scope>
</reference>
<accession>A0A0K0DJH8</accession>
<keyword evidence="1" id="KW-1185">Reference proteome</keyword>